<gene>
    <name evidence="2" type="ORF">PQR66_30255</name>
</gene>
<proteinExistence type="predicted"/>
<accession>A0ABW8ZX73</accession>
<dbReference type="EMBL" id="JAQQFN010000027">
    <property type="protein sequence ID" value="MFL9887351.1"/>
    <property type="molecule type" value="Genomic_DNA"/>
</dbReference>
<dbReference type="Pfam" id="PF20075">
    <property type="entry name" value="DUF6471"/>
    <property type="match status" value="1"/>
</dbReference>
<dbReference type="InterPro" id="IPR045526">
    <property type="entry name" value="DUF6471"/>
</dbReference>
<feature type="domain" description="DUF6471" evidence="1">
    <location>
        <begin position="16"/>
        <end position="77"/>
    </location>
</feature>
<sequence>MATTDRALGEAAYGEWESRARDVIVSAMIEQGLSYKGLALRLERLGITETAGQINRKINRKRFTAAFLLACLAAIDGDPTPISDECDEADGE</sequence>
<name>A0ABW8ZX73_9BURK</name>
<organism evidence="2 3">
    <name type="scientific">Paraburkholderia agricolaris</name>
    <dbReference type="NCBI Taxonomy" id="2152888"/>
    <lineage>
        <taxon>Bacteria</taxon>
        <taxon>Pseudomonadati</taxon>
        <taxon>Pseudomonadota</taxon>
        <taxon>Betaproteobacteria</taxon>
        <taxon>Burkholderiales</taxon>
        <taxon>Burkholderiaceae</taxon>
        <taxon>Paraburkholderia</taxon>
    </lineage>
</organism>
<comment type="caution">
    <text evidence="2">The sequence shown here is derived from an EMBL/GenBank/DDBJ whole genome shotgun (WGS) entry which is preliminary data.</text>
</comment>
<evidence type="ECO:0000313" key="2">
    <source>
        <dbReference type="EMBL" id="MFL9887351.1"/>
    </source>
</evidence>
<evidence type="ECO:0000259" key="1">
    <source>
        <dbReference type="Pfam" id="PF20075"/>
    </source>
</evidence>
<evidence type="ECO:0000313" key="3">
    <source>
        <dbReference type="Proteomes" id="UP001629249"/>
    </source>
</evidence>
<dbReference type="RefSeq" id="WP_408332220.1">
    <property type="nucleotide sequence ID" value="NZ_JAQQFH010000027.1"/>
</dbReference>
<dbReference type="Proteomes" id="UP001629249">
    <property type="component" value="Unassembled WGS sequence"/>
</dbReference>
<reference evidence="2 3" key="1">
    <citation type="journal article" date="2024" name="Chem. Sci.">
        <title>Discovery of megapolipeptins by genome mining of a Burkholderiales bacteria collection.</title>
        <authorList>
            <person name="Paulo B.S."/>
            <person name="Recchia M.J.J."/>
            <person name="Lee S."/>
            <person name="Fergusson C.H."/>
            <person name="Romanowski S.B."/>
            <person name="Hernandez A."/>
            <person name="Krull N."/>
            <person name="Liu D.Y."/>
            <person name="Cavanagh H."/>
            <person name="Bos A."/>
            <person name="Gray C.A."/>
            <person name="Murphy B.T."/>
            <person name="Linington R.G."/>
            <person name="Eustaquio A.S."/>
        </authorList>
    </citation>
    <scope>NUCLEOTIDE SEQUENCE [LARGE SCALE GENOMIC DNA]</scope>
    <source>
        <strain evidence="2 3">RL16-012-BIC-B</strain>
    </source>
</reference>
<keyword evidence="3" id="KW-1185">Reference proteome</keyword>
<protein>
    <submittedName>
        <fullName evidence="2">DUF6471 domain-containing protein</fullName>
    </submittedName>
</protein>